<protein>
    <recommendedName>
        <fullName evidence="1">GAPS4 PD-(D/E)XK nuclease domain-containing protein</fullName>
    </recommendedName>
</protein>
<dbReference type="EMBL" id="JAVIZN010000003">
    <property type="protein sequence ID" value="MDR6208235.1"/>
    <property type="molecule type" value="Genomic_DNA"/>
</dbReference>
<dbReference type="InterPro" id="IPR058873">
    <property type="entry name" value="PDDEXK_GAPS4"/>
</dbReference>
<evidence type="ECO:0000259" key="1">
    <source>
        <dbReference type="Pfam" id="PF26115"/>
    </source>
</evidence>
<evidence type="ECO:0000313" key="2">
    <source>
        <dbReference type="EMBL" id="MDR6208235.1"/>
    </source>
</evidence>
<gene>
    <name evidence="2" type="ORF">QF025_007036</name>
</gene>
<dbReference type="Pfam" id="PF26115">
    <property type="entry name" value="PDDEXK_GAPS4"/>
    <property type="match status" value="1"/>
</dbReference>
<proteinExistence type="predicted"/>
<organism evidence="2 3">
    <name type="scientific">Paraburkholderia graminis</name>
    <dbReference type="NCBI Taxonomy" id="60548"/>
    <lineage>
        <taxon>Bacteria</taxon>
        <taxon>Pseudomonadati</taxon>
        <taxon>Pseudomonadota</taxon>
        <taxon>Betaproteobacteria</taxon>
        <taxon>Burkholderiales</taxon>
        <taxon>Burkholderiaceae</taxon>
        <taxon>Paraburkholderia</taxon>
    </lineage>
</organism>
<feature type="domain" description="GAPS4 PD-(D/E)XK nuclease" evidence="1">
    <location>
        <begin position="6"/>
        <end position="144"/>
    </location>
</feature>
<dbReference type="RefSeq" id="WP_310035698.1">
    <property type="nucleotide sequence ID" value="NZ_JAVIZN010000003.1"/>
</dbReference>
<accession>A0ABD5CTW6</accession>
<reference evidence="2 3" key="1">
    <citation type="submission" date="2023-08" db="EMBL/GenBank/DDBJ databases">
        <title>Genome sequencing of plant associated microbes to promote plant fitness in Sorghum bicolor and Oryza sativa.</title>
        <authorList>
            <person name="Coleman-Derr D."/>
        </authorList>
    </citation>
    <scope>NUCLEOTIDE SEQUENCE [LARGE SCALE GENOMIC DNA]</scope>
    <source>
        <strain evidence="2 3">SLBN-33</strain>
    </source>
</reference>
<sequence length="333" mass="38120">MAETANIAAMAEKLSNELFAEFFWGITGPMNKNWPCEKKEQHGLTTHPSDVVFYYDDPYSRNRVYVNTDLKSYAKSSITFSAVRGALESLAKQVSCAEISDEWRDLYVHPNVTASICGLLFVYNHDGEYDKDFRTHLRSLKSAQLDLPKGSRLVILGPEDIFWLDNVRYEIVQMRGRRTGVVPLPDPAHCRYFYPQLVRRKNLELGHAKAATLEMLTSQLIVLEYDRQGQNDEKGLVLFYRGQGSSVEEFTYLFDYLRSLQLLKEGIDIEIKLLNASDVAQPMFKKAQQVYVDGLSDASRGSPLAERVLQIHYKRMSQVLTRFSDIELGMDYA</sequence>
<dbReference type="Proteomes" id="UP001245184">
    <property type="component" value="Unassembled WGS sequence"/>
</dbReference>
<comment type="caution">
    <text evidence="2">The sequence shown here is derived from an EMBL/GenBank/DDBJ whole genome shotgun (WGS) entry which is preliminary data.</text>
</comment>
<evidence type="ECO:0000313" key="3">
    <source>
        <dbReference type="Proteomes" id="UP001245184"/>
    </source>
</evidence>
<name>A0ABD5CTW6_9BURK</name>
<dbReference type="AlphaFoldDB" id="A0ABD5CTW6"/>